<evidence type="ECO:0000313" key="3">
    <source>
        <dbReference type="Proteomes" id="UP001500908"/>
    </source>
</evidence>
<gene>
    <name evidence="2" type="ORF">GCM10022402_07040</name>
</gene>
<accession>A0ABP7F5Z6</accession>
<feature type="transmembrane region" description="Helical" evidence="1">
    <location>
        <begin position="53"/>
        <end position="70"/>
    </location>
</feature>
<sequence>MVIARLRARARRAWSKATARLSSASVWEPAAYWLLYVVAVTAVLLHWRMGNHLLAVGCAVAVLVSVRLIIGLRSPA</sequence>
<organism evidence="2 3">
    <name type="scientific">Salinactinospora qingdaonensis</name>
    <dbReference type="NCBI Taxonomy" id="702744"/>
    <lineage>
        <taxon>Bacteria</taxon>
        <taxon>Bacillati</taxon>
        <taxon>Actinomycetota</taxon>
        <taxon>Actinomycetes</taxon>
        <taxon>Streptosporangiales</taxon>
        <taxon>Nocardiopsidaceae</taxon>
        <taxon>Salinactinospora</taxon>
    </lineage>
</organism>
<comment type="caution">
    <text evidence="2">The sequence shown here is derived from an EMBL/GenBank/DDBJ whole genome shotgun (WGS) entry which is preliminary data.</text>
</comment>
<reference evidence="3" key="1">
    <citation type="journal article" date="2019" name="Int. J. Syst. Evol. Microbiol.">
        <title>The Global Catalogue of Microorganisms (GCM) 10K type strain sequencing project: providing services to taxonomists for standard genome sequencing and annotation.</title>
        <authorList>
            <consortium name="The Broad Institute Genomics Platform"/>
            <consortium name="The Broad Institute Genome Sequencing Center for Infectious Disease"/>
            <person name="Wu L."/>
            <person name="Ma J."/>
        </authorList>
    </citation>
    <scope>NUCLEOTIDE SEQUENCE [LARGE SCALE GENOMIC DNA]</scope>
    <source>
        <strain evidence="3">JCM 17137</strain>
    </source>
</reference>
<proteinExistence type="predicted"/>
<keyword evidence="1" id="KW-0812">Transmembrane</keyword>
<keyword evidence="1" id="KW-0472">Membrane</keyword>
<dbReference type="EMBL" id="BAABDD010000002">
    <property type="protein sequence ID" value="GAA3728971.1"/>
    <property type="molecule type" value="Genomic_DNA"/>
</dbReference>
<evidence type="ECO:0000313" key="2">
    <source>
        <dbReference type="EMBL" id="GAA3728971.1"/>
    </source>
</evidence>
<keyword evidence="3" id="KW-1185">Reference proteome</keyword>
<dbReference type="Proteomes" id="UP001500908">
    <property type="component" value="Unassembled WGS sequence"/>
</dbReference>
<name>A0ABP7F5Z6_9ACTN</name>
<feature type="transmembrane region" description="Helical" evidence="1">
    <location>
        <begin position="30"/>
        <end position="47"/>
    </location>
</feature>
<keyword evidence="1" id="KW-1133">Transmembrane helix</keyword>
<dbReference type="RefSeq" id="WP_344967166.1">
    <property type="nucleotide sequence ID" value="NZ_BAABDD010000002.1"/>
</dbReference>
<evidence type="ECO:0000256" key="1">
    <source>
        <dbReference type="SAM" id="Phobius"/>
    </source>
</evidence>
<protein>
    <submittedName>
        <fullName evidence="2">Uncharacterized protein</fullName>
    </submittedName>
</protein>